<sequence>MTIQSEEPMNDRKLILDVDTGIDDALALAYLATFDDVNLLGVVGTYGNVAMGKAVRNTQYVLERLGLRHIPVMRGSSHPSWAASFIPDAGCAQFHGTDGLGGFGPDASALAGMSDSGETDIPATSAPTCMSDSAESDMCRLISVGGYDVHDPHANPAADSFSLTFSSPDAANVPCSPVLSEGVRFIIDTVRRYGRNVTVVATGPLTDVDMALTAAPDIAGRLRLVMMGGTLTQEGNCWDLTAETNIIQDPEAADRVFHSGADITMIGLDVTHQCLLGGMATRRWRKTADLRAHARLDPSASLEGAACSHRLSDPGTLRFLADIADFSIAANLRADARLFSAGMPLHDPLAAAVAVDSTLVRCLDLPMKVETKTGDFHGTRGRTVGDPEGLINPQAPRIHVALHVDAERFVDEFANRIDGIRP</sequence>
<evidence type="ECO:0000256" key="1">
    <source>
        <dbReference type="ARBA" id="ARBA00022801"/>
    </source>
</evidence>
<reference evidence="4 5" key="1">
    <citation type="journal article" date="2019" name="Nat. Med.">
        <title>A library of human gut bacterial isolates paired with longitudinal multiomics data enables mechanistic microbiome research.</title>
        <authorList>
            <person name="Poyet M."/>
            <person name="Groussin M."/>
            <person name="Gibbons S.M."/>
            <person name="Avila-Pacheco J."/>
            <person name="Jiang X."/>
            <person name="Kearney S.M."/>
            <person name="Perrotta A.R."/>
            <person name="Berdy B."/>
            <person name="Zhao S."/>
            <person name="Lieberman T.D."/>
            <person name="Swanson P.K."/>
            <person name="Smith M."/>
            <person name="Roesemann S."/>
            <person name="Alexander J.E."/>
            <person name="Rich S.A."/>
            <person name="Livny J."/>
            <person name="Vlamakis H."/>
            <person name="Clish C."/>
            <person name="Bullock K."/>
            <person name="Deik A."/>
            <person name="Scott J."/>
            <person name="Pierce K.A."/>
            <person name="Xavier R.J."/>
            <person name="Alm E.J."/>
        </authorList>
    </citation>
    <scope>NUCLEOTIDE SEQUENCE [LARGE SCALE GENOMIC DNA]</scope>
    <source>
        <strain evidence="4 5">BIOML-A2</strain>
    </source>
</reference>
<gene>
    <name evidence="4" type="ORF">GBB04_00800</name>
</gene>
<dbReference type="InterPro" id="IPR023186">
    <property type="entry name" value="IUNH"/>
</dbReference>
<evidence type="ECO:0000259" key="3">
    <source>
        <dbReference type="Pfam" id="PF01156"/>
    </source>
</evidence>
<dbReference type="Proteomes" id="UP000429211">
    <property type="component" value="Unassembled WGS sequence"/>
</dbReference>
<evidence type="ECO:0000313" key="5">
    <source>
        <dbReference type="Proteomes" id="UP000429211"/>
    </source>
</evidence>
<dbReference type="GO" id="GO:0008477">
    <property type="term" value="F:purine nucleosidase activity"/>
    <property type="evidence" value="ECO:0007669"/>
    <property type="project" value="TreeGrafter"/>
</dbReference>
<dbReference type="InterPro" id="IPR001910">
    <property type="entry name" value="Inosine/uridine_hydrolase_dom"/>
</dbReference>
<organism evidence="4 5">
    <name type="scientific">Bifidobacterium dentium</name>
    <dbReference type="NCBI Taxonomy" id="1689"/>
    <lineage>
        <taxon>Bacteria</taxon>
        <taxon>Bacillati</taxon>
        <taxon>Actinomycetota</taxon>
        <taxon>Actinomycetes</taxon>
        <taxon>Bifidobacteriales</taxon>
        <taxon>Bifidobacteriaceae</taxon>
        <taxon>Bifidobacterium</taxon>
    </lineage>
</organism>
<dbReference type="EMBL" id="WDPD01000001">
    <property type="protein sequence ID" value="KAB7462355.1"/>
    <property type="molecule type" value="Genomic_DNA"/>
</dbReference>
<name>A0A7J5TK16_9BIFI</name>
<dbReference type="PANTHER" id="PTHR12304">
    <property type="entry name" value="INOSINE-URIDINE PREFERRING NUCLEOSIDE HYDROLASE"/>
    <property type="match status" value="1"/>
</dbReference>
<keyword evidence="1 4" id="KW-0378">Hydrolase</keyword>
<dbReference type="AlphaFoldDB" id="A0A7J5TK16"/>
<dbReference type="PANTHER" id="PTHR12304:SF4">
    <property type="entry name" value="URIDINE NUCLEOSIDASE"/>
    <property type="match status" value="1"/>
</dbReference>
<dbReference type="Gene3D" id="3.90.245.10">
    <property type="entry name" value="Ribonucleoside hydrolase-like"/>
    <property type="match status" value="1"/>
</dbReference>
<proteinExistence type="predicted"/>
<dbReference type="InterPro" id="IPR036452">
    <property type="entry name" value="Ribo_hydro-like"/>
</dbReference>
<dbReference type="GO" id="GO:0005829">
    <property type="term" value="C:cytosol"/>
    <property type="evidence" value="ECO:0007669"/>
    <property type="project" value="TreeGrafter"/>
</dbReference>
<evidence type="ECO:0000313" key="4">
    <source>
        <dbReference type="EMBL" id="KAB7462355.1"/>
    </source>
</evidence>
<accession>A0A7J5TK16</accession>
<dbReference type="Pfam" id="PF01156">
    <property type="entry name" value="IU_nuc_hydro"/>
    <property type="match status" value="1"/>
</dbReference>
<feature type="domain" description="Inosine/uridine-preferring nucleoside hydrolase" evidence="3">
    <location>
        <begin position="14"/>
        <end position="410"/>
    </location>
</feature>
<evidence type="ECO:0000256" key="2">
    <source>
        <dbReference type="ARBA" id="ARBA00023295"/>
    </source>
</evidence>
<dbReference type="RefSeq" id="WP_034522472.1">
    <property type="nucleotide sequence ID" value="NZ_CP162925.1"/>
</dbReference>
<dbReference type="GO" id="GO:0006152">
    <property type="term" value="P:purine nucleoside catabolic process"/>
    <property type="evidence" value="ECO:0007669"/>
    <property type="project" value="TreeGrafter"/>
</dbReference>
<comment type="caution">
    <text evidence="4">The sequence shown here is derived from an EMBL/GenBank/DDBJ whole genome shotgun (WGS) entry which is preliminary data.</text>
</comment>
<keyword evidence="2" id="KW-0326">Glycosidase</keyword>
<protein>
    <submittedName>
        <fullName evidence="4">Nucleoside hydrolase</fullName>
    </submittedName>
</protein>
<dbReference type="SUPFAM" id="SSF53590">
    <property type="entry name" value="Nucleoside hydrolase"/>
    <property type="match status" value="1"/>
</dbReference>